<evidence type="ECO:0000256" key="1">
    <source>
        <dbReference type="SAM" id="Coils"/>
    </source>
</evidence>
<feature type="region of interest" description="Disordered" evidence="2">
    <location>
        <begin position="790"/>
        <end position="829"/>
    </location>
</feature>
<dbReference type="EMBL" id="JACIIG010000004">
    <property type="protein sequence ID" value="MBB4568244.1"/>
    <property type="molecule type" value="Genomic_DNA"/>
</dbReference>
<dbReference type="Pfam" id="PF13779">
    <property type="entry name" value="DUF4175"/>
    <property type="match status" value="1"/>
</dbReference>
<feature type="region of interest" description="Disordered" evidence="2">
    <location>
        <begin position="633"/>
        <end position="652"/>
    </location>
</feature>
<organism evidence="4 5">
    <name type="scientific">Rhizobium leucaenae</name>
    <dbReference type="NCBI Taxonomy" id="29450"/>
    <lineage>
        <taxon>Bacteria</taxon>
        <taxon>Pseudomonadati</taxon>
        <taxon>Pseudomonadota</taxon>
        <taxon>Alphaproteobacteria</taxon>
        <taxon>Hyphomicrobiales</taxon>
        <taxon>Rhizobiaceae</taxon>
        <taxon>Rhizobium/Agrobacterium group</taxon>
        <taxon>Rhizobium</taxon>
    </lineage>
</organism>
<accession>A0A7W7EK85</accession>
<feature type="coiled-coil region" evidence="1">
    <location>
        <begin position="524"/>
        <end position="578"/>
    </location>
</feature>
<feature type="compositionally biased region" description="Low complexity" evidence="2">
    <location>
        <begin position="634"/>
        <end position="647"/>
    </location>
</feature>
<keyword evidence="1" id="KW-0175">Coiled coil</keyword>
<feature type="compositionally biased region" description="Gly residues" evidence="2">
    <location>
        <begin position="856"/>
        <end position="869"/>
    </location>
</feature>
<feature type="compositionally biased region" description="Low complexity" evidence="2">
    <location>
        <begin position="280"/>
        <end position="295"/>
    </location>
</feature>
<dbReference type="Proteomes" id="UP000543836">
    <property type="component" value="Unassembled WGS sequence"/>
</dbReference>
<proteinExistence type="predicted"/>
<feature type="compositionally biased region" description="Low complexity" evidence="2">
    <location>
        <begin position="714"/>
        <end position="757"/>
    </location>
</feature>
<evidence type="ECO:0000313" key="4">
    <source>
        <dbReference type="EMBL" id="MBB4568244.1"/>
    </source>
</evidence>
<reference evidence="4 5" key="1">
    <citation type="submission" date="2020-08" db="EMBL/GenBank/DDBJ databases">
        <title>Genomic Encyclopedia of Type Strains, Phase IV (KMG-V): Genome sequencing to study the core and pangenomes of soil and plant-associated prokaryotes.</title>
        <authorList>
            <person name="Whitman W."/>
        </authorList>
    </citation>
    <scope>NUCLEOTIDE SEQUENCE [LARGE SCALE GENOMIC DNA]</scope>
    <source>
        <strain evidence="4 5">SEMIA 492</strain>
    </source>
</reference>
<dbReference type="RefSeq" id="WP_028754823.1">
    <property type="nucleotide sequence ID" value="NZ_JACIIG010000004.1"/>
</dbReference>
<dbReference type="OrthoDB" id="8477685at2"/>
<feature type="transmembrane region" description="Helical" evidence="3">
    <location>
        <begin position="67"/>
        <end position="87"/>
    </location>
</feature>
<feature type="region of interest" description="Disordered" evidence="2">
    <location>
        <begin position="849"/>
        <end position="897"/>
    </location>
</feature>
<keyword evidence="3" id="KW-0472">Membrane</keyword>
<keyword evidence="3" id="KW-0812">Transmembrane</keyword>
<keyword evidence="5" id="KW-1185">Reference proteome</keyword>
<feature type="region of interest" description="Disordered" evidence="2">
    <location>
        <begin position="269"/>
        <end position="295"/>
    </location>
</feature>
<dbReference type="NCBIfam" id="TIGR02302">
    <property type="entry name" value="aProt_lowcomp"/>
    <property type="match status" value="1"/>
</dbReference>
<sequence>MTSPSNLKKGALATRPALARLVAVKRLFARLVLASEQILPLLLVPLSILALFVSAAWFGIFRIAPDALRFALLAVFAIAFAISVVPFRRLRWPTVAEADRMLEERNGLAHQPVTVQEDEPAFDTPFARALWREHQARMAARIAALDAGLPRPDIARYDRFALRTIPALLLVTAFSFSMSNSGGSLTDAFTAPAVTSVNPDVRVDAWVTPPYYTGEAPVYLTGSAANTGDSVNVPQFSELTVRVTGASTDEKVLFQTAGSDTGAEIPEQAADAGKQPPPAGNAATPPAAQPVSNNAAAPAVAGAMTARTHVLKLEKGGKLTVNGRSWSFKVVTDKPPEIAFDGIPHATPNGALELGFKVKDDYGVEEAHAEIVPVDTDPQATPLYGLPEYKLEISRRDRRNGKGLASHDLTQDPLAGKQVRVSLVARDGAGQTGRSAPYEMTLPSRNFSEPLAAAVAEERQVFALDTRKMPEAIELNQSLTIRANETIPDLGNYLLLESALTRMKIARGDIALKDTADYLWQIALGMEDAQLTDAEKALRDAQQKLSEALQRNASDAEIKKLTDELRKAMNDYMKELAERMKNMPAQPNQKSANILRQQDLQRMMDQIENLARSGNREAAQQMLSELQQMMNSLQAGRPQRGQNQQQNEANDKMRQQMDKLGRILRDQQKLMEQTFKLDQAMRDRMQRGDPNEDGDDALNQPMPDLNDPAQPDMGQQDRQQGQNQQGQNQQGQNQQGQNQQGQNQQGQQGQKQQGANQTDNMTADQLRDALKQLRKQQDELGKQLGELQKDLGSMGMKPNQNYGRAQQEMKGASGDLAQGNGEAAVQGQGRALDALRKGTRDMMNQLMAQMQQQQGQGQGQQQGQGGQGNQNGRDPLGRQRSDGSFFDETNENKIPNIIDTQRAREILDAIRERLSNNPSLSEERRYLERLLDMGQ</sequence>
<evidence type="ECO:0000313" key="5">
    <source>
        <dbReference type="Proteomes" id="UP000543836"/>
    </source>
</evidence>
<name>A0A7W7EK85_9HYPH</name>
<dbReference type="InterPro" id="IPR012683">
    <property type="entry name" value="CHP02302_TM"/>
</dbReference>
<gene>
    <name evidence="4" type="ORF">GGE60_002355</name>
</gene>
<evidence type="ECO:0000256" key="3">
    <source>
        <dbReference type="SAM" id="Phobius"/>
    </source>
</evidence>
<feature type="region of interest" description="Disordered" evidence="2">
    <location>
        <begin position="685"/>
        <end position="760"/>
    </location>
</feature>
<comment type="caution">
    <text evidence="4">The sequence shown here is derived from an EMBL/GenBank/DDBJ whole genome shotgun (WGS) entry which is preliminary data.</text>
</comment>
<dbReference type="AlphaFoldDB" id="A0A7W7EK85"/>
<keyword evidence="3" id="KW-1133">Transmembrane helix</keyword>
<protein>
    <submittedName>
        <fullName evidence="4">Uncharacterized protein (TIGR02302 family)</fullName>
    </submittedName>
</protein>
<evidence type="ECO:0000256" key="2">
    <source>
        <dbReference type="SAM" id="MobiDB-lite"/>
    </source>
</evidence>
<feature type="transmembrane region" description="Helical" evidence="3">
    <location>
        <begin position="38"/>
        <end position="61"/>
    </location>
</feature>